<dbReference type="InterPro" id="IPR004911">
    <property type="entry name" value="Interferon-induced_GILT"/>
</dbReference>
<evidence type="ECO:0000256" key="8">
    <source>
        <dbReference type="SAM" id="SignalP"/>
    </source>
</evidence>
<keyword evidence="7" id="KW-0458">Lysosome</keyword>
<name>A0AAJ7TDI3_PETMA</name>
<evidence type="ECO:0000256" key="6">
    <source>
        <dbReference type="ARBA" id="ARBA00059163"/>
    </source>
</evidence>
<keyword evidence="9" id="KW-1185">Reference proteome</keyword>
<feature type="chain" id="PRO_5042567399" description="Gamma-interferon-inducible lysosomal thiol reductase" evidence="8">
    <location>
        <begin position="26"/>
        <end position="290"/>
    </location>
</feature>
<dbReference type="EC" id="1.8.-.-" evidence="7"/>
<keyword evidence="7" id="KW-0391">Immunity</keyword>
<evidence type="ECO:0000313" key="10">
    <source>
        <dbReference type="RefSeq" id="XP_032814965.1"/>
    </source>
</evidence>
<evidence type="ECO:0000256" key="5">
    <source>
        <dbReference type="ARBA" id="ARBA00023180"/>
    </source>
</evidence>
<dbReference type="Proteomes" id="UP001318040">
    <property type="component" value="Chromosome 22"/>
</dbReference>
<keyword evidence="4 7" id="KW-0732">Signal</keyword>
<protein>
    <recommendedName>
        <fullName evidence="7">Gamma-interferon-inducible lysosomal thiol reductase</fullName>
        <ecNumber evidence="7">1.8.-.-</ecNumber>
    </recommendedName>
    <alternativeName>
        <fullName evidence="7">Gamma-interferon-inducible protein IP-30</fullName>
    </alternativeName>
</protein>
<dbReference type="AlphaFoldDB" id="A0AAJ7TDI3"/>
<sequence>MLRMMSWGVLVGLVVVLLLANNAHGHPKAKPCDASPFRKDGRACGGAEAVSLELYAESLCPGCRAFTTGQLYGTWLLLGDIMNVTLVPYGNAQEKHDGDKWVFTCQHGPNECLGNLLQACLIHYLPNNADHVPIIYCMEAAENPVSAASQCAALLAPTLNWQQVETCANGTLGNQLMHSNAQLTDALNPPHKYVPWIVFNGAHTEEIQNKAMEALLPMVCSAYKVRTLYIPESKRYKTRVGNYWVPLYFSRPSLPQRLHQSLTPLKIPGPPLLQTDDQSDGCFSHYGHSI</sequence>
<evidence type="ECO:0000256" key="1">
    <source>
        <dbReference type="ARBA" id="ARBA00005679"/>
    </source>
</evidence>
<keyword evidence="7" id="KW-0560">Oxidoreductase</keyword>
<comment type="similarity">
    <text evidence="1 7">Belongs to the GILT family.</text>
</comment>
<dbReference type="GO" id="GO:0005576">
    <property type="term" value="C:extracellular region"/>
    <property type="evidence" value="ECO:0007669"/>
    <property type="project" value="UniProtKB-SubCell"/>
</dbReference>
<evidence type="ECO:0000313" key="9">
    <source>
        <dbReference type="Proteomes" id="UP001318040"/>
    </source>
</evidence>
<dbReference type="Pfam" id="PF03227">
    <property type="entry name" value="GILT"/>
    <property type="match status" value="1"/>
</dbReference>
<dbReference type="GO" id="GO:0002376">
    <property type="term" value="P:immune system process"/>
    <property type="evidence" value="ECO:0007669"/>
    <property type="project" value="UniProtKB-KW"/>
</dbReference>
<dbReference type="GO" id="GO:0005764">
    <property type="term" value="C:lysosome"/>
    <property type="evidence" value="ECO:0007669"/>
    <property type="project" value="UniProtKB-SubCell"/>
</dbReference>
<feature type="signal peptide" evidence="8">
    <location>
        <begin position="1"/>
        <end position="25"/>
    </location>
</feature>
<accession>A0AAJ7TDI3</accession>
<dbReference type="RefSeq" id="XP_032814965.1">
    <property type="nucleotide sequence ID" value="XM_032959074.1"/>
</dbReference>
<comment type="subcellular location">
    <subcellularLocation>
        <location evidence="7">Secreted</location>
    </subcellularLocation>
    <subcellularLocation>
        <location evidence="7">Lysosome</location>
    </subcellularLocation>
</comment>
<dbReference type="GO" id="GO:0016671">
    <property type="term" value="F:oxidoreductase activity, acting on a sulfur group of donors, disulfide as acceptor"/>
    <property type="evidence" value="ECO:0007669"/>
    <property type="project" value="UniProtKB-UniRule"/>
</dbReference>
<evidence type="ECO:0000256" key="7">
    <source>
        <dbReference type="RuleBase" id="RU369109"/>
    </source>
</evidence>
<evidence type="ECO:0000256" key="2">
    <source>
        <dbReference type="ARBA" id="ARBA00011615"/>
    </source>
</evidence>
<reference evidence="10" key="1">
    <citation type="submission" date="2025-08" db="UniProtKB">
        <authorList>
            <consortium name="RefSeq"/>
        </authorList>
    </citation>
    <scope>IDENTIFICATION</scope>
    <source>
        <tissue evidence="10">Sperm</tissue>
    </source>
</reference>
<evidence type="ECO:0000256" key="4">
    <source>
        <dbReference type="ARBA" id="ARBA00022729"/>
    </source>
</evidence>
<keyword evidence="7" id="KW-0676">Redox-active center</keyword>
<dbReference type="KEGG" id="pmrn:116945020"/>
<evidence type="ECO:0000256" key="3">
    <source>
        <dbReference type="ARBA" id="ARBA00022525"/>
    </source>
</evidence>
<keyword evidence="3 7" id="KW-0964">Secreted</keyword>
<proteinExistence type="inferred from homology"/>
<comment type="subunit">
    <text evidence="2 7">Dimer; disulfide-linked.</text>
</comment>
<dbReference type="PANTHER" id="PTHR13234:SF8">
    <property type="entry name" value="GAMMA-INTERFERON-INDUCIBLE LYSOSOMAL THIOL REDUCTASE"/>
    <property type="match status" value="1"/>
</dbReference>
<keyword evidence="5 7" id="KW-0325">Glycoprotein</keyword>
<gene>
    <name evidence="10" type="primary">LOC116945020</name>
</gene>
<comment type="function">
    <text evidence="6">Lysosomal thiol reductase that can reduce protein disulfide bonds. May facilitate the complete unfolding of proteins destined for lysosomal degradation. Plays an important role in antigen processing. Facilitates the generation of MHC class II-restricted epitodes from disulfide bond-containing antigen by the endocytic reduction of disulfide bonds. Also facilitates MHC class I-restricted recognition of exogenous antigens containing disulfide bonds by CD8+ T-cells or crosspresentation.</text>
</comment>
<keyword evidence="7" id="KW-1015">Disulfide bond</keyword>
<organism evidence="9 10">
    <name type="scientific">Petromyzon marinus</name>
    <name type="common">Sea lamprey</name>
    <dbReference type="NCBI Taxonomy" id="7757"/>
    <lineage>
        <taxon>Eukaryota</taxon>
        <taxon>Metazoa</taxon>
        <taxon>Chordata</taxon>
        <taxon>Craniata</taxon>
        <taxon>Vertebrata</taxon>
        <taxon>Cyclostomata</taxon>
        <taxon>Hyperoartia</taxon>
        <taxon>Petromyzontiformes</taxon>
        <taxon>Petromyzontidae</taxon>
        <taxon>Petromyzon</taxon>
    </lineage>
</organism>
<comment type="function">
    <text evidence="7">Lysosomal thiol reductase that can reduce protein disulfide bonds. Facilitates the complete unfolding of proteins destined for lysosomal degradation. Plays an important role in antigen processing.</text>
</comment>
<dbReference type="PANTHER" id="PTHR13234">
    <property type="entry name" value="GAMMA-INTERFERON INDUCIBLE LYSOSOMAL THIOL REDUCTASE GILT"/>
    <property type="match status" value="1"/>
</dbReference>